<dbReference type="Pfam" id="PF05713">
    <property type="entry name" value="MobC"/>
    <property type="match status" value="1"/>
</dbReference>
<evidence type="ECO:0000313" key="3">
    <source>
        <dbReference type="Proteomes" id="UP000000812"/>
    </source>
</evidence>
<dbReference type="KEGG" id="xfa:XF_a0048"/>
<accession>Q9PHG0</accession>
<dbReference type="Proteomes" id="UP000000812">
    <property type="component" value="Plasmid pXF51"/>
</dbReference>
<dbReference type="AlphaFoldDB" id="Q9PHG0"/>
<feature type="domain" description="Bacterial mobilisation" evidence="1">
    <location>
        <begin position="132"/>
        <end position="172"/>
    </location>
</feature>
<organism evidence="2 3">
    <name type="scientific">Xylella fastidiosa (strain 9a5c)</name>
    <dbReference type="NCBI Taxonomy" id="160492"/>
    <lineage>
        <taxon>Bacteria</taxon>
        <taxon>Pseudomonadati</taxon>
        <taxon>Pseudomonadota</taxon>
        <taxon>Gammaproteobacteria</taxon>
        <taxon>Lysobacterales</taxon>
        <taxon>Lysobacteraceae</taxon>
        <taxon>Xylella</taxon>
    </lineage>
</organism>
<dbReference type="eggNOG" id="ENOG5032KZ9">
    <property type="taxonomic scope" value="Bacteria"/>
</dbReference>
<proteinExistence type="predicted"/>
<reference evidence="2 3" key="1">
    <citation type="journal article" date="2000" name="Nature">
        <title>The genome sequence of the plant pathogen Xylella fastidiosa.</title>
        <authorList>
            <person name="Simpson A.J."/>
            <person name="Reinach F.C."/>
            <person name="Arruda P."/>
            <person name="Abreu F.A."/>
            <person name="Acencio M."/>
            <person name="Alvarenga R."/>
            <person name="Alves L.M."/>
            <person name="Araya J.E."/>
            <person name="Baia G.S."/>
            <person name="Baptista C.S."/>
            <person name="Barros M.H."/>
            <person name="Bonaccorsi E.D."/>
            <person name="Bordin S."/>
            <person name="Bove J.M."/>
            <person name="Briones M.R."/>
            <person name="Bueno M.R."/>
            <person name="Camargo A.A."/>
            <person name="Camargo L.E."/>
            <person name="Carraro D.M."/>
            <person name="Carrer H."/>
            <person name="Colauto N.B."/>
            <person name="Colombo C."/>
            <person name="Costa F.F."/>
            <person name="Costa M.C."/>
            <person name="Costa-Neto C.M."/>
            <person name="Coutinho L.L."/>
            <person name="Cristofani M."/>
            <person name="Dias-Neto E."/>
            <person name="Docena C."/>
            <person name="El-Dorry H."/>
            <person name="Facincani A.P."/>
            <person name="Ferreira A.J."/>
            <person name="Ferreira V.C."/>
            <person name="Ferro J.A."/>
            <person name="Fraga J.S."/>
            <person name="Franca S.C."/>
            <person name="Franco M.C."/>
            <person name="Frohme M."/>
            <person name="Furlan L.R."/>
            <person name="Garnier M."/>
            <person name="Goldman G.H."/>
            <person name="Goldman M.H."/>
            <person name="Gomes S.L."/>
            <person name="Gruber A."/>
            <person name="Ho P.L."/>
            <person name="Hoheisel J.D."/>
            <person name="Junqueira M.L."/>
            <person name="Kemper E.L."/>
            <person name="Kitajima J.P."/>
            <person name="Krieger J.E."/>
            <person name="Kuramae E.E."/>
            <person name="Laigret F."/>
            <person name="Lambais M.R."/>
            <person name="Leite L.C."/>
            <person name="Lemos E.G."/>
            <person name="Lemos M.V."/>
            <person name="Lopes S.A."/>
            <person name="Lopes C.R."/>
            <person name="Machado J.A."/>
            <person name="Machado M.A."/>
            <person name="Madeira A.M."/>
            <person name="Madeira H.M."/>
            <person name="Marino C.L."/>
            <person name="Marques M.V."/>
            <person name="Martins E.A."/>
            <person name="Martins E.M."/>
            <person name="Matsukuma A.Y."/>
            <person name="Menck C.F."/>
            <person name="Miracca E.C."/>
            <person name="Miyaki C.Y."/>
            <person name="Monteriro-Vitorello C.B."/>
            <person name="Moon D.H."/>
            <person name="Nagai M.A."/>
            <person name="Nascimento A.L."/>
            <person name="Netto L.E."/>
            <person name="Nhani A.Jr."/>
            <person name="Nobrega F.G."/>
            <person name="Nunes L.R."/>
            <person name="Oliveira M.A."/>
            <person name="de Oliveira M.C."/>
            <person name="de Oliveira R.C."/>
            <person name="Palmieri D.A."/>
            <person name="Paris A."/>
            <person name="Peixoto B.R."/>
            <person name="Pereira G.A."/>
            <person name="Pereira H.A.Jr."/>
            <person name="Pesquero J.B."/>
            <person name="Quaggio R.B."/>
            <person name="Roberto P.G."/>
            <person name="Rodrigues V."/>
            <person name="de M Rosa A.J."/>
            <person name="de Rosa V.E.Jr."/>
            <person name="de Sa R.G."/>
            <person name="Santelli R.V."/>
            <person name="Sawasaki H.E."/>
            <person name="da Silva A.C."/>
            <person name="da Silva A.M."/>
            <person name="da Silva F.R."/>
            <person name="da Silva W.A.Jr."/>
            <person name="da Silveira J.F."/>
            <person name="Silvestri M.L."/>
            <person name="Siqueira W.J."/>
            <person name="de Souza A.A."/>
            <person name="de Souza A.P."/>
            <person name="Terenzi M.F."/>
            <person name="Truffi D."/>
            <person name="Tsai S.M."/>
            <person name="Tsuhako M.H."/>
            <person name="Vallada H."/>
            <person name="Van Sluys M.A."/>
            <person name="Verjovski-Almeida S."/>
            <person name="Vettore A.L."/>
            <person name="Zago M.A."/>
            <person name="Zatz M."/>
            <person name="Meidanis J."/>
            <person name="Setubal J.C."/>
        </authorList>
    </citation>
    <scope>NUCLEOTIDE SEQUENCE [LARGE SCALE GENOMIC DNA]</scope>
    <source>
        <strain evidence="3">9a5c</strain>
        <plasmid evidence="3">Plasmid pXF51</plasmid>
    </source>
</reference>
<dbReference type="InterPro" id="IPR008687">
    <property type="entry name" value="MobC"/>
</dbReference>
<name>Q9PHG0_XYLFA</name>
<geneLocation type="plasmid" evidence="2 3">
    <name>pXF51</name>
</geneLocation>
<evidence type="ECO:0000313" key="2">
    <source>
        <dbReference type="EMBL" id="AAF85616.1"/>
    </source>
</evidence>
<protein>
    <recommendedName>
        <fullName evidence="1">Bacterial mobilisation domain-containing protein</fullName>
    </recommendedName>
</protein>
<keyword evidence="2" id="KW-0614">Plasmid</keyword>
<dbReference type="EMBL" id="AE003851">
    <property type="protein sequence ID" value="AAF85616.1"/>
    <property type="molecule type" value="Genomic_DNA"/>
</dbReference>
<gene>
    <name evidence="2" type="ordered locus">XF_a0048</name>
</gene>
<evidence type="ECO:0000259" key="1">
    <source>
        <dbReference type="Pfam" id="PF05713"/>
    </source>
</evidence>
<sequence length="191" mass="21369">MVQFCTKYTPYPPSMPVLKTVVEPETKTSFRSMAKARGLSESELLRAVVLAVTGQDTDTDTSLEPYAEKAEKVDIDRMTVRMARFLLEATKERARSKGMAPSRYVAALVQSNLTKQPVMTEEEIKVLLASNRELAAIGRNINQIAHVLNSAFHETERVRLDKLAELHQALVENRAAIRALVRASQNAWQAD</sequence>
<dbReference type="PIR" id="G82866">
    <property type="entry name" value="G82866"/>
</dbReference>
<dbReference type="HOGENOM" id="CLU_104963_0_0_6"/>